<proteinExistence type="predicted"/>
<accession>A0A512E3Q6</accession>
<dbReference type="Proteomes" id="UP000321523">
    <property type="component" value="Unassembled WGS sequence"/>
</dbReference>
<comment type="caution">
    <text evidence="1">The sequence shown here is derived from an EMBL/GenBank/DDBJ whole genome shotgun (WGS) entry which is preliminary data.</text>
</comment>
<protein>
    <submittedName>
        <fullName evidence="1">Uncharacterized protein</fullName>
    </submittedName>
</protein>
<dbReference type="EMBL" id="BJYZ01000074">
    <property type="protein sequence ID" value="GEO43325.1"/>
    <property type="molecule type" value="Genomic_DNA"/>
</dbReference>
<evidence type="ECO:0000313" key="1">
    <source>
        <dbReference type="EMBL" id="GEO43325.1"/>
    </source>
</evidence>
<sequence length="65" mass="7867">MRSGQRYCVFFNLRRRPEDEARVDPYWLSLFIESAYARDEKVGMSRRMPFGRLAEEIVIPKLTRR</sequence>
<reference evidence="1 2" key="1">
    <citation type="submission" date="2019-07" db="EMBL/GenBank/DDBJ databases">
        <title>Whole genome shotgun sequence of Skermanella aerolata NBRC 106429.</title>
        <authorList>
            <person name="Hosoyama A."/>
            <person name="Uohara A."/>
            <person name="Ohji S."/>
            <person name="Ichikawa N."/>
        </authorList>
    </citation>
    <scope>NUCLEOTIDE SEQUENCE [LARGE SCALE GENOMIC DNA]</scope>
    <source>
        <strain evidence="1 2">NBRC 106429</strain>
    </source>
</reference>
<organism evidence="1 2">
    <name type="scientific">Skermanella aerolata</name>
    <dbReference type="NCBI Taxonomy" id="393310"/>
    <lineage>
        <taxon>Bacteria</taxon>
        <taxon>Pseudomonadati</taxon>
        <taxon>Pseudomonadota</taxon>
        <taxon>Alphaproteobacteria</taxon>
        <taxon>Rhodospirillales</taxon>
        <taxon>Azospirillaceae</taxon>
        <taxon>Skermanella</taxon>
    </lineage>
</organism>
<evidence type="ECO:0000313" key="2">
    <source>
        <dbReference type="Proteomes" id="UP000321523"/>
    </source>
</evidence>
<gene>
    <name evidence="1" type="ORF">SAE02_74730</name>
</gene>
<keyword evidence="2" id="KW-1185">Reference proteome</keyword>
<name>A0A512E3Q6_9PROT</name>
<dbReference type="AlphaFoldDB" id="A0A512E3Q6"/>